<gene>
    <name evidence="2" type="ORF">NDU88_001757</name>
</gene>
<sequence>MKEFEIGVAAEEFFGRIAKPDVAFRSKMDEHDTSQQEASEESQDARGRREQLKSAFLGAIQRNLMECLKMGRRLVEVANNHLRRSEAWLGRRVAGDMAKISKDQFKDFDVGLEVFESRLAVSDDRPKVSQAG</sequence>
<reference evidence="2" key="1">
    <citation type="journal article" date="2022" name="bioRxiv">
        <title>Sequencing and chromosome-scale assembly of the giantPleurodeles waltlgenome.</title>
        <authorList>
            <person name="Brown T."/>
            <person name="Elewa A."/>
            <person name="Iarovenko S."/>
            <person name="Subramanian E."/>
            <person name="Araus A.J."/>
            <person name="Petzold A."/>
            <person name="Susuki M."/>
            <person name="Suzuki K.-i.T."/>
            <person name="Hayashi T."/>
            <person name="Toyoda A."/>
            <person name="Oliveira C."/>
            <person name="Osipova E."/>
            <person name="Leigh N.D."/>
            <person name="Simon A."/>
            <person name="Yun M.H."/>
        </authorList>
    </citation>
    <scope>NUCLEOTIDE SEQUENCE</scope>
    <source>
        <strain evidence="2">20211129_DDA</strain>
        <tissue evidence="2">Liver</tissue>
    </source>
</reference>
<name>A0AAV7LZG9_PLEWA</name>
<evidence type="ECO:0000313" key="2">
    <source>
        <dbReference type="EMBL" id="KAJ1096622.1"/>
    </source>
</evidence>
<keyword evidence="3" id="KW-1185">Reference proteome</keyword>
<evidence type="ECO:0000313" key="3">
    <source>
        <dbReference type="Proteomes" id="UP001066276"/>
    </source>
</evidence>
<organism evidence="2 3">
    <name type="scientific">Pleurodeles waltl</name>
    <name type="common">Iberian ribbed newt</name>
    <dbReference type="NCBI Taxonomy" id="8319"/>
    <lineage>
        <taxon>Eukaryota</taxon>
        <taxon>Metazoa</taxon>
        <taxon>Chordata</taxon>
        <taxon>Craniata</taxon>
        <taxon>Vertebrata</taxon>
        <taxon>Euteleostomi</taxon>
        <taxon>Amphibia</taxon>
        <taxon>Batrachia</taxon>
        <taxon>Caudata</taxon>
        <taxon>Salamandroidea</taxon>
        <taxon>Salamandridae</taxon>
        <taxon>Pleurodelinae</taxon>
        <taxon>Pleurodeles</taxon>
    </lineage>
</organism>
<evidence type="ECO:0000256" key="1">
    <source>
        <dbReference type="SAM" id="MobiDB-lite"/>
    </source>
</evidence>
<dbReference type="AlphaFoldDB" id="A0AAV7LZG9"/>
<protein>
    <submittedName>
        <fullName evidence="2">Uncharacterized protein</fullName>
    </submittedName>
</protein>
<feature type="compositionally biased region" description="Basic and acidic residues" evidence="1">
    <location>
        <begin position="25"/>
        <end position="34"/>
    </location>
</feature>
<comment type="caution">
    <text evidence="2">The sequence shown here is derived from an EMBL/GenBank/DDBJ whole genome shotgun (WGS) entry which is preliminary data.</text>
</comment>
<dbReference type="EMBL" id="JANPWB010000014">
    <property type="protein sequence ID" value="KAJ1096622.1"/>
    <property type="molecule type" value="Genomic_DNA"/>
</dbReference>
<accession>A0AAV7LZG9</accession>
<feature type="region of interest" description="Disordered" evidence="1">
    <location>
        <begin position="25"/>
        <end position="49"/>
    </location>
</feature>
<proteinExistence type="predicted"/>
<dbReference type="Proteomes" id="UP001066276">
    <property type="component" value="Chromosome 10"/>
</dbReference>